<dbReference type="Proteomes" id="UP001444661">
    <property type="component" value="Unassembled WGS sequence"/>
</dbReference>
<comment type="caution">
    <text evidence="1">The sequence shown here is derived from an EMBL/GenBank/DDBJ whole genome shotgun (WGS) entry which is preliminary data.</text>
</comment>
<evidence type="ECO:0000313" key="2">
    <source>
        <dbReference type="Proteomes" id="UP001444661"/>
    </source>
</evidence>
<evidence type="ECO:0000313" key="1">
    <source>
        <dbReference type="EMBL" id="KAK8016895.1"/>
    </source>
</evidence>
<gene>
    <name evidence="1" type="ORF">PG993_015084</name>
</gene>
<accession>A0ABR1RR23</accession>
<protein>
    <submittedName>
        <fullName evidence="1">Uncharacterized protein</fullName>
    </submittedName>
</protein>
<dbReference type="EMBL" id="JAQQWK010000014">
    <property type="protein sequence ID" value="KAK8016895.1"/>
    <property type="molecule type" value="Genomic_DNA"/>
</dbReference>
<organism evidence="1 2">
    <name type="scientific">Apiospora rasikravindrae</name>
    <dbReference type="NCBI Taxonomy" id="990691"/>
    <lineage>
        <taxon>Eukaryota</taxon>
        <taxon>Fungi</taxon>
        <taxon>Dikarya</taxon>
        <taxon>Ascomycota</taxon>
        <taxon>Pezizomycotina</taxon>
        <taxon>Sordariomycetes</taxon>
        <taxon>Xylariomycetidae</taxon>
        <taxon>Amphisphaeriales</taxon>
        <taxon>Apiosporaceae</taxon>
        <taxon>Apiospora</taxon>
    </lineage>
</organism>
<name>A0ABR1RR23_9PEZI</name>
<reference evidence="1 2" key="1">
    <citation type="submission" date="2023-01" db="EMBL/GenBank/DDBJ databases">
        <title>Analysis of 21 Apiospora genomes using comparative genomics revels a genus with tremendous synthesis potential of carbohydrate active enzymes and secondary metabolites.</title>
        <authorList>
            <person name="Sorensen T."/>
        </authorList>
    </citation>
    <scope>NUCLEOTIDE SEQUENCE [LARGE SCALE GENOMIC DNA]</scope>
    <source>
        <strain evidence="1 2">CBS 33761</strain>
    </source>
</reference>
<sequence>MIAPYEALAPPALTRTNRQLRTETLSLYYSLNRFHFTVPFPGGRPAFERWCRAMAPHFPHVTRSLSFTHASGTVGPRTPFYYRVGFALSAERDPDDPRRVVVSDVDDEYALSRACFRTMLDQAGPFYYVVGGREGFEDMVEMLCAVAPLCTRVNSRIYFSWSIPYLSRLGITASS</sequence>
<keyword evidence="2" id="KW-1185">Reference proteome</keyword>
<proteinExistence type="predicted"/>